<sequence>MIGGYKSKAIAAPSLSKVATVALLVTAVQAHDHDASHIPEGETVSLEPLDTVLWIHIFIQMLAYGVIFPVGMVLGMTKNRWHVPTQAVGTILAILGFFLGHAHKGREFIPNHVHGKFAHILQLLLAAQVVLGLYLKGHWEKGINGRIRKLIRPCHSFIGKLMPVLSWTQMIFGGITALGFCQGDHTGQCAAHFIMGGAFIAYGIVLTIILVVGQLWIRRHGRSQEFYDSVAIAAWGCVNTFTEHRWGTDWVKNDWQHTTMGIIWWCAGLAGIWLSKDRDGNPKRNFIPGFVIFITGWAMSAHPQELMVSAATHTMFGYTLMVVGITRIIEIAFVLRDAHSISEDGRTANSFQFVPVFFMYAAGFLFMGATEEQMNLVAGSAMDHVSYILITYSLASIMFLFVNMLIGLWDRLAHPVLDTKELGNNHYANGLAVEDGQLRDAQEFELDGLMSDDDDDPSRRMLGPNSEDSAATVGRNQQTLTMPSVGNPNGPSKNRLAARASSARKERRKRSQAPKDKVAKADTTRGARPGLLPTSGPRAKVSAKKARKIEKRLAHAMKRKMEAEGEAEMKDAPEVEGEGEKAEEVEMGDIQ</sequence>
<feature type="domain" description="DUF2427" evidence="3">
    <location>
        <begin position="37"/>
        <end position="138"/>
    </location>
</feature>
<feature type="transmembrane region" description="Helical" evidence="2">
    <location>
        <begin position="54"/>
        <end position="74"/>
    </location>
</feature>
<evidence type="ECO:0000256" key="2">
    <source>
        <dbReference type="SAM" id="Phobius"/>
    </source>
</evidence>
<feature type="compositionally biased region" description="Basic and acidic residues" evidence="1">
    <location>
        <begin position="559"/>
        <end position="584"/>
    </location>
</feature>
<accession>A0A9Q9RH71</accession>
<name>A0A9Q9RH71_FUSFU</name>
<dbReference type="PANTHER" id="PTHR31685">
    <property type="entry name" value="INTEGRAL MEMBRANE PROTEIN (AFU_ORTHOLOGUE AFUA_6G12730)-RELATED"/>
    <property type="match status" value="1"/>
</dbReference>
<dbReference type="InterPro" id="IPR018827">
    <property type="entry name" value="YTP1_C"/>
</dbReference>
<evidence type="ECO:0000259" key="4">
    <source>
        <dbReference type="Pfam" id="PF10355"/>
    </source>
</evidence>
<dbReference type="Pfam" id="PF10355">
    <property type="entry name" value="Ytp1"/>
    <property type="match status" value="1"/>
</dbReference>
<feature type="transmembrane region" description="Helical" evidence="2">
    <location>
        <begin position="119"/>
        <end position="136"/>
    </location>
</feature>
<feature type="compositionally biased region" description="Low complexity" evidence="1">
    <location>
        <begin position="492"/>
        <end position="501"/>
    </location>
</feature>
<feature type="compositionally biased region" description="Polar residues" evidence="1">
    <location>
        <begin position="466"/>
        <end position="491"/>
    </location>
</feature>
<evidence type="ECO:0000259" key="3">
    <source>
        <dbReference type="Pfam" id="PF10348"/>
    </source>
</evidence>
<feature type="transmembrane region" description="Helical" evidence="2">
    <location>
        <begin position="286"/>
        <end position="303"/>
    </location>
</feature>
<organism evidence="5 6">
    <name type="scientific">Fusarium fujikuroi</name>
    <name type="common">Bakanae and foot rot disease fungus</name>
    <name type="synonym">Gibberella fujikuroi</name>
    <dbReference type="NCBI Taxonomy" id="5127"/>
    <lineage>
        <taxon>Eukaryota</taxon>
        <taxon>Fungi</taxon>
        <taxon>Dikarya</taxon>
        <taxon>Ascomycota</taxon>
        <taxon>Pezizomycotina</taxon>
        <taxon>Sordariomycetes</taxon>
        <taxon>Hypocreomycetidae</taxon>
        <taxon>Hypocreales</taxon>
        <taxon>Nectriaceae</taxon>
        <taxon>Fusarium</taxon>
        <taxon>Fusarium fujikuroi species complex</taxon>
    </lineage>
</organism>
<proteinExistence type="predicted"/>
<feature type="transmembrane region" description="Helical" evidence="2">
    <location>
        <begin position="387"/>
        <end position="409"/>
    </location>
</feature>
<feature type="domain" description="Protein YTP1-like C-terminal" evidence="4">
    <location>
        <begin position="166"/>
        <end position="407"/>
    </location>
</feature>
<feature type="region of interest" description="Disordered" evidence="1">
    <location>
        <begin position="448"/>
        <end position="591"/>
    </location>
</feature>
<keyword evidence="2" id="KW-0812">Transmembrane</keyword>
<dbReference type="Pfam" id="PF10348">
    <property type="entry name" value="DUF2427"/>
    <property type="match status" value="1"/>
</dbReference>
<feature type="transmembrane region" description="Helical" evidence="2">
    <location>
        <begin position="347"/>
        <end position="367"/>
    </location>
</feature>
<feature type="transmembrane region" description="Helical" evidence="2">
    <location>
        <begin position="81"/>
        <end position="99"/>
    </location>
</feature>
<evidence type="ECO:0000256" key="1">
    <source>
        <dbReference type="SAM" id="MobiDB-lite"/>
    </source>
</evidence>
<dbReference type="Proteomes" id="UP000760494">
    <property type="component" value="Unassembled WGS sequence"/>
</dbReference>
<evidence type="ECO:0000313" key="5">
    <source>
        <dbReference type="EMBL" id="VTT61206.1"/>
    </source>
</evidence>
<dbReference type="CDD" id="cd08760">
    <property type="entry name" value="Cyt_b561_FRRS1_like"/>
    <property type="match status" value="1"/>
</dbReference>
<dbReference type="Gene3D" id="1.20.120.1770">
    <property type="match status" value="1"/>
</dbReference>
<gene>
    <name evidence="5" type="ORF">C2S_4392</name>
</gene>
<dbReference type="PANTHER" id="PTHR31685:SF2">
    <property type="entry name" value="PROTEIN YTP1"/>
    <property type="match status" value="1"/>
</dbReference>
<comment type="caution">
    <text evidence="5">The sequence shown here is derived from an EMBL/GenBank/DDBJ whole genome shotgun (WGS) entry which is preliminary data.</text>
</comment>
<dbReference type="AlphaFoldDB" id="A0A9Q9RH71"/>
<dbReference type="EMBL" id="CABFJX010000057">
    <property type="protein sequence ID" value="VTT61206.1"/>
    <property type="molecule type" value="Genomic_DNA"/>
</dbReference>
<feature type="compositionally biased region" description="Basic residues" evidence="1">
    <location>
        <begin position="541"/>
        <end position="558"/>
    </location>
</feature>
<feature type="transmembrane region" description="Helical" evidence="2">
    <location>
        <begin position="157"/>
        <end position="178"/>
    </location>
</feature>
<feature type="transmembrane region" description="Helical" evidence="2">
    <location>
        <begin position="190"/>
        <end position="213"/>
    </location>
</feature>
<evidence type="ECO:0000313" key="6">
    <source>
        <dbReference type="Proteomes" id="UP000760494"/>
    </source>
</evidence>
<keyword evidence="2" id="KW-1133">Transmembrane helix</keyword>
<feature type="compositionally biased region" description="Basic and acidic residues" evidence="1">
    <location>
        <begin position="513"/>
        <end position="525"/>
    </location>
</feature>
<feature type="transmembrane region" description="Helical" evidence="2">
    <location>
        <begin position="315"/>
        <end position="335"/>
    </location>
</feature>
<dbReference type="InterPro" id="IPR018825">
    <property type="entry name" value="DUF2427"/>
</dbReference>
<reference evidence="5" key="1">
    <citation type="submission" date="2019-05" db="EMBL/GenBank/DDBJ databases">
        <authorList>
            <person name="Piombo E."/>
        </authorList>
    </citation>
    <scope>NUCLEOTIDE SEQUENCE</scope>
    <source>
        <strain evidence="5">C2S</strain>
    </source>
</reference>
<keyword evidence="2" id="KW-0472">Membrane</keyword>
<evidence type="ECO:0008006" key="7">
    <source>
        <dbReference type="Google" id="ProtNLM"/>
    </source>
</evidence>
<protein>
    <recommendedName>
        <fullName evidence="7">Type-III integral membrane protein, involved in copper and iron homeostasis</fullName>
    </recommendedName>
</protein>